<feature type="transmembrane region" description="Helical" evidence="1">
    <location>
        <begin position="362"/>
        <end position="385"/>
    </location>
</feature>
<keyword evidence="1" id="KW-1133">Transmembrane helix</keyword>
<dbReference type="Proteomes" id="UP000005777">
    <property type="component" value="Unassembled WGS sequence"/>
</dbReference>
<dbReference type="eggNOG" id="ENOG502Z8Y5">
    <property type="taxonomic scope" value="Bacteria"/>
</dbReference>
<feature type="transmembrane region" description="Helical" evidence="1">
    <location>
        <begin position="7"/>
        <end position="27"/>
    </location>
</feature>
<dbReference type="RefSeq" id="WP_196792696.1">
    <property type="nucleotide sequence ID" value="NZ_GG770225.1"/>
</dbReference>
<gene>
    <name evidence="2" type="ORF">HMPREF9020_00889</name>
</gene>
<proteinExistence type="predicted"/>
<sequence>MKEKIKAGIAFTILSFLILAGFVLTGLDKSTDVYPGDDTKIYLYGEAHGNKEYYDIEFTLWKGYYDQGFRSLFLELPYYNAEFLNLWMKEDTDNSINQLYKEMQGTPSGNKYYLEFFHKIKEKCPDTVFYGTDVGHQFDTTGTRYLRYLKKNGLADSENYKLARECIRQGKEFYAHDTEGNGVSPIRESYMVSNFIDAYTRCGQSKIMGIYGSNHTNLDKSKLMAGRLREHYGDVISSVKLSTLAFGQNKPYQLGLSITGIIFLLLLFIPNILWAKIGKPAGYKDLARGENPILVLLERIGQIAVSVSLVIFPATNPHIRKLSGGVFLDAKLIFWLIACGLMFLYECYWIRYFRSKRRLKDLYASFAGFPIAGATLPVLAALLLGIYAENIILIFASVILGIGHIGIHMMHRKECNI</sequence>
<feature type="transmembrane region" description="Helical" evidence="1">
    <location>
        <begin position="391"/>
        <end position="410"/>
    </location>
</feature>
<reference evidence="2 3" key="1">
    <citation type="submission" date="2012-01" db="EMBL/GenBank/DDBJ databases">
        <title>The Genome Sequence of Scardovia inopinata F0304.</title>
        <authorList>
            <consortium name="The Broad Institute Genome Sequencing Platform"/>
            <person name="Earl A."/>
            <person name="Ward D."/>
            <person name="Feldgarden M."/>
            <person name="Gevers D."/>
            <person name="Izard J."/>
            <person name="Baranova O.V."/>
            <person name="Blanton J.M."/>
            <person name="Tanner A.C."/>
            <person name="Dewhirst F.E."/>
            <person name="Young S.K."/>
            <person name="Zeng Q."/>
            <person name="Gargeya S."/>
            <person name="Fitzgerald M."/>
            <person name="Haas B."/>
            <person name="Abouelleil A."/>
            <person name="Alvarado L."/>
            <person name="Arachchi H.M."/>
            <person name="Berlin A."/>
            <person name="Chapman S.B."/>
            <person name="Gearin G."/>
            <person name="Goldberg J."/>
            <person name="Griggs A."/>
            <person name="Gujja S."/>
            <person name="Hansen M."/>
            <person name="Heiman D."/>
            <person name="Howarth C."/>
            <person name="Larimer J."/>
            <person name="Lui A."/>
            <person name="MacDonald P.J."/>
            <person name="McCowen C."/>
            <person name="Montmayeur A."/>
            <person name="Murphy C."/>
            <person name="Neiman D."/>
            <person name="Pearson M."/>
            <person name="Priest M."/>
            <person name="Roberts A."/>
            <person name="Saif S."/>
            <person name="Shea T."/>
            <person name="Sisk P."/>
            <person name="Stolte C."/>
            <person name="Sykes S."/>
            <person name="Wortman J."/>
            <person name="Nusbaum C."/>
            <person name="Birren B."/>
        </authorList>
    </citation>
    <scope>NUCLEOTIDE SEQUENCE [LARGE SCALE GENOMIC DNA]</scope>
    <source>
        <strain evidence="2 3">F0304</strain>
    </source>
</reference>
<accession>W5IJS4</accession>
<dbReference type="HOGENOM" id="CLU_658710_0_0_11"/>
<dbReference type="EMBL" id="ADCX01000004">
    <property type="protein sequence ID" value="EFG27249.2"/>
    <property type="molecule type" value="Genomic_DNA"/>
</dbReference>
<keyword evidence="3" id="KW-1185">Reference proteome</keyword>
<dbReference type="SUPFAM" id="SSF159501">
    <property type="entry name" value="EreA/ChaN-like"/>
    <property type="match status" value="1"/>
</dbReference>
<keyword evidence="1" id="KW-0812">Transmembrane</keyword>
<evidence type="ECO:0000313" key="2">
    <source>
        <dbReference type="EMBL" id="EFG27249.2"/>
    </source>
</evidence>
<feature type="transmembrane region" description="Helical" evidence="1">
    <location>
        <begin position="252"/>
        <end position="273"/>
    </location>
</feature>
<comment type="caution">
    <text evidence="2">The sequence shown here is derived from an EMBL/GenBank/DDBJ whole genome shotgun (WGS) entry which is preliminary data.</text>
</comment>
<feature type="transmembrane region" description="Helical" evidence="1">
    <location>
        <begin position="332"/>
        <end position="350"/>
    </location>
</feature>
<protein>
    <submittedName>
        <fullName evidence="2">Uncharacterized protein</fullName>
    </submittedName>
</protein>
<feature type="transmembrane region" description="Helical" evidence="1">
    <location>
        <begin position="293"/>
        <end position="312"/>
    </location>
</feature>
<evidence type="ECO:0000313" key="3">
    <source>
        <dbReference type="Proteomes" id="UP000005777"/>
    </source>
</evidence>
<organism evidence="2 3">
    <name type="scientific">Scardovia inopinata F0304</name>
    <dbReference type="NCBI Taxonomy" id="641146"/>
    <lineage>
        <taxon>Bacteria</taxon>
        <taxon>Bacillati</taxon>
        <taxon>Actinomycetota</taxon>
        <taxon>Actinomycetes</taxon>
        <taxon>Bifidobacteriales</taxon>
        <taxon>Bifidobacteriaceae</taxon>
        <taxon>Scardovia</taxon>
    </lineage>
</organism>
<evidence type="ECO:0000256" key="1">
    <source>
        <dbReference type="SAM" id="Phobius"/>
    </source>
</evidence>
<keyword evidence="1" id="KW-0472">Membrane</keyword>
<dbReference type="AlphaFoldDB" id="W5IJS4"/>
<name>W5IJS4_SCAIO</name>